<evidence type="ECO:0008006" key="4">
    <source>
        <dbReference type="Google" id="ProtNLM"/>
    </source>
</evidence>
<dbReference type="InterPro" id="IPR051477">
    <property type="entry name" value="Expansin_CellWall"/>
</dbReference>
<evidence type="ECO:0000313" key="2">
    <source>
        <dbReference type="EMBL" id="KAJ8304118.1"/>
    </source>
</evidence>
<organism evidence="2 3">
    <name type="scientific">Tegillarca granosa</name>
    <name type="common">Malaysian cockle</name>
    <name type="synonym">Anadara granosa</name>
    <dbReference type="NCBI Taxonomy" id="220873"/>
    <lineage>
        <taxon>Eukaryota</taxon>
        <taxon>Metazoa</taxon>
        <taxon>Spiralia</taxon>
        <taxon>Lophotrochozoa</taxon>
        <taxon>Mollusca</taxon>
        <taxon>Bivalvia</taxon>
        <taxon>Autobranchia</taxon>
        <taxon>Pteriomorphia</taxon>
        <taxon>Arcoida</taxon>
        <taxon>Arcoidea</taxon>
        <taxon>Arcidae</taxon>
        <taxon>Tegillarca</taxon>
    </lineage>
</organism>
<dbReference type="Gene3D" id="2.60.40.760">
    <property type="entry name" value="Expansin, cellulose-binding-like domain"/>
    <property type="match status" value="1"/>
</dbReference>
<sequence>MVVFVKDLCPECLAGSLDFALNGDGRWDIQIQAIQCPVGNTKIEYKFQGSNPWYIKLQIRNARIPATHVEIYQEHSRVWKALQHTSDGFWVFSPNDHYEKPVPENIQVRLTSAHGDQVEDNFRIRN</sequence>
<accession>A0ABQ9EFP2</accession>
<proteinExistence type="predicted"/>
<reference evidence="2 3" key="1">
    <citation type="submission" date="2022-12" db="EMBL/GenBank/DDBJ databases">
        <title>Chromosome-level genome of Tegillarca granosa.</title>
        <authorList>
            <person name="Kim J."/>
        </authorList>
    </citation>
    <scope>NUCLEOTIDE SEQUENCE [LARGE SCALE GENOMIC DNA]</scope>
    <source>
        <strain evidence="2">Teg-2019</strain>
        <tissue evidence="2">Adductor muscle</tissue>
    </source>
</reference>
<feature type="non-terminal residue" evidence="2">
    <location>
        <position position="126"/>
    </location>
</feature>
<evidence type="ECO:0000256" key="1">
    <source>
        <dbReference type="ARBA" id="ARBA00022729"/>
    </source>
</evidence>
<dbReference type="PANTHER" id="PTHR31836:SF21">
    <property type="entry name" value="EXPANSIN-LIKE PROTEIN 7"/>
    <property type="match status" value="1"/>
</dbReference>
<dbReference type="PANTHER" id="PTHR31836">
    <property type="match status" value="1"/>
</dbReference>
<keyword evidence="3" id="KW-1185">Reference proteome</keyword>
<comment type="caution">
    <text evidence="2">The sequence shown here is derived from an EMBL/GenBank/DDBJ whole genome shotgun (WGS) entry which is preliminary data.</text>
</comment>
<dbReference type="SUPFAM" id="SSF49590">
    <property type="entry name" value="PHL pollen allergen"/>
    <property type="match status" value="1"/>
</dbReference>
<evidence type="ECO:0000313" key="3">
    <source>
        <dbReference type="Proteomes" id="UP001217089"/>
    </source>
</evidence>
<dbReference type="Proteomes" id="UP001217089">
    <property type="component" value="Unassembled WGS sequence"/>
</dbReference>
<dbReference type="InterPro" id="IPR036749">
    <property type="entry name" value="Expansin_CBD_sf"/>
</dbReference>
<keyword evidence="1" id="KW-0732">Signal</keyword>
<name>A0ABQ9EFP2_TEGGR</name>
<gene>
    <name evidence="2" type="ORF">KUTeg_017701</name>
</gene>
<dbReference type="EMBL" id="JARBDR010000903">
    <property type="protein sequence ID" value="KAJ8304118.1"/>
    <property type="molecule type" value="Genomic_DNA"/>
</dbReference>
<protein>
    <recommendedName>
        <fullName evidence="4">Expansin-like CBD domain-containing protein</fullName>
    </recommendedName>
</protein>